<organism evidence="2 3">
    <name type="scientific">Microdochium bolleyi</name>
    <dbReference type="NCBI Taxonomy" id="196109"/>
    <lineage>
        <taxon>Eukaryota</taxon>
        <taxon>Fungi</taxon>
        <taxon>Dikarya</taxon>
        <taxon>Ascomycota</taxon>
        <taxon>Pezizomycotina</taxon>
        <taxon>Sordariomycetes</taxon>
        <taxon>Xylariomycetidae</taxon>
        <taxon>Xylariales</taxon>
        <taxon>Microdochiaceae</taxon>
        <taxon>Microdochium</taxon>
    </lineage>
</organism>
<dbReference type="EMBL" id="KQ964249">
    <property type="protein sequence ID" value="KXJ91852.1"/>
    <property type="molecule type" value="Genomic_DNA"/>
</dbReference>
<evidence type="ECO:0000313" key="3">
    <source>
        <dbReference type="Proteomes" id="UP000070501"/>
    </source>
</evidence>
<dbReference type="InterPro" id="IPR029063">
    <property type="entry name" value="SAM-dependent_MTases_sf"/>
</dbReference>
<name>A0A136J3W6_9PEZI</name>
<keyword evidence="2" id="KW-0489">Methyltransferase</keyword>
<dbReference type="Proteomes" id="UP000070501">
    <property type="component" value="Unassembled WGS sequence"/>
</dbReference>
<evidence type="ECO:0000313" key="2">
    <source>
        <dbReference type="EMBL" id="KXJ91852.1"/>
    </source>
</evidence>
<dbReference type="Pfam" id="PF13489">
    <property type="entry name" value="Methyltransf_23"/>
    <property type="match status" value="1"/>
</dbReference>
<gene>
    <name evidence="2" type="ORF">Micbo1qcDRAFT_161885</name>
</gene>
<dbReference type="AlphaFoldDB" id="A0A136J3W6"/>
<reference evidence="3" key="1">
    <citation type="submission" date="2016-02" db="EMBL/GenBank/DDBJ databases">
        <title>Draft genome sequence of Microdochium bolleyi, a fungal endophyte of beachgrass.</title>
        <authorList>
            <consortium name="DOE Joint Genome Institute"/>
            <person name="David A.S."/>
            <person name="May G."/>
            <person name="Haridas S."/>
            <person name="Lim J."/>
            <person name="Wang M."/>
            <person name="Labutti K."/>
            <person name="Lipzen A."/>
            <person name="Barry K."/>
            <person name="Grigoriev I.V."/>
        </authorList>
    </citation>
    <scope>NUCLEOTIDE SEQUENCE [LARGE SCALE GENOMIC DNA]</scope>
    <source>
        <strain evidence="3">J235TASD1</strain>
    </source>
</reference>
<keyword evidence="2" id="KW-0808">Transferase</keyword>
<keyword evidence="3" id="KW-1185">Reference proteome</keyword>
<dbReference type="PANTHER" id="PTHR43464">
    <property type="entry name" value="METHYLTRANSFERASE"/>
    <property type="match status" value="1"/>
</dbReference>
<protein>
    <submittedName>
        <fullName evidence="2">S-adenosyl-L-methionine-dependent methyltransferase</fullName>
    </submittedName>
</protein>
<dbReference type="InParanoid" id="A0A136J3W6"/>
<evidence type="ECO:0000256" key="1">
    <source>
        <dbReference type="SAM" id="MobiDB-lite"/>
    </source>
</evidence>
<dbReference type="Gene3D" id="3.40.50.150">
    <property type="entry name" value="Vaccinia Virus protein VP39"/>
    <property type="match status" value="2"/>
</dbReference>
<dbReference type="CDD" id="cd02440">
    <property type="entry name" value="AdoMet_MTases"/>
    <property type="match status" value="1"/>
</dbReference>
<feature type="region of interest" description="Disordered" evidence="1">
    <location>
        <begin position="151"/>
        <end position="194"/>
    </location>
</feature>
<dbReference type="OrthoDB" id="66144at2759"/>
<dbReference type="PANTHER" id="PTHR43464:SF52">
    <property type="entry name" value="PUTATIVE-RELATED"/>
    <property type="match status" value="1"/>
</dbReference>
<sequence>MAESLPARIGDAGNTGVQSAAAPAIRYLPTSEAYDRWAAVYDTDGNFLQKLDDWEMERWLFPQFLAALRGGGEGTTAISAVSAEEEEEEQGGFRVVDLGCGTGRNTALLILLGSEQDEVVRDRGVREIVALDASLGMLEVAKGRLLALDDADRGRDGRGEEIDNNNSSSSSSPAAVGAADQTAPTVTPAKTTATTVQIRSKTVTFDIYDILAEASSAASSTTTLPQQQQKQQQQHLARPADGIISTLVVEHTPLAAFFSCASRLLKPGGVLLLTNMHAHMGGISQAGFVDGATGEKVRPAASYAHTVQDVVAEARRWGMEVVMPELAGEEKGETGIREVAVNESMVERLGIRSRKWVGVTCWFGGLFRKVS</sequence>
<accession>A0A136J3W6</accession>
<dbReference type="STRING" id="196109.A0A136J3W6"/>
<feature type="compositionally biased region" description="Basic and acidic residues" evidence="1">
    <location>
        <begin position="151"/>
        <end position="161"/>
    </location>
</feature>
<dbReference type="GO" id="GO:0010420">
    <property type="term" value="F:polyprenyldihydroxybenzoate methyltransferase activity"/>
    <property type="evidence" value="ECO:0007669"/>
    <property type="project" value="TreeGrafter"/>
</dbReference>
<feature type="compositionally biased region" description="Low complexity" evidence="1">
    <location>
        <begin position="182"/>
        <end position="194"/>
    </location>
</feature>
<proteinExistence type="predicted"/>
<dbReference type="GO" id="GO:0032259">
    <property type="term" value="P:methylation"/>
    <property type="evidence" value="ECO:0007669"/>
    <property type="project" value="UniProtKB-KW"/>
</dbReference>
<dbReference type="SUPFAM" id="SSF53335">
    <property type="entry name" value="S-adenosyl-L-methionine-dependent methyltransferases"/>
    <property type="match status" value="1"/>
</dbReference>